<protein>
    <submittedName>
        <fullName evidence="1">Uncharacterized protein</fullName>
    </submittedName>
</protein>
<dbReference type="RefSeq" id="WP_021168186.1">
    <property type="nucleotide sequence ID" value="NZ_CTRP01000012.1"/>
</dbReference>
<organism evidence="1 2">
    <name type="scientific">Sporomusa ovata</name>
    <dbReference type="NCBI Taxonomy" id="2378"/>
    <lineage>
        <taxon>Bacteria</taxon>
        <taxon>Bacillati</taxon>
        <taxon>Bacillota</taxon>
        <taxon>Negativicutes</taxon>
        <taxon>Selenomonadales</taxon>
        <taxon>Sporomusaceae</taxon>
        <taxon>Sporomusa</taxon>
    </lineage>
</organism>
<dbReference type="Proteomes" id="UP000049855">
    <property type="component" value="Unassembled WGS sequence"/>
</dbReference>
<reference evidence="2" key="1">
    <citation type="submission" date="2015-03" db="EMBL/GenBank/DDBJ databases">
        <authorList>
            <person name="Nijsse Bart"/>
        </authorList>
    </citation>
    <scope>NUCLEOTIDE SEQUENCE [LARGE SCALE GENOMIC DNA]</scope>
</reference>
<evidence type="ECO:0000313" key="1">
    <source>
        <dbReference type="EMBL" id="CQR73405.1"/>
    </source>
</evidence>
<dbReference type="AlphaFoldDB" id="A0A0U1L1I5"/>
<evidence type="ECO:0000313" key="2">
    <source>
        <dbReference type="Proteomes" id="UP000049855"/>
    </source>
</evidence>
<dbReference type="EMBL" id="CTRP01000012">
    <property type="protein sequence ID" value="CQR73405.1"/>
    <property type="molecule type" value="Genomic_DNA"/>
</dbReference>
<accession>A0A0U1L1I5</accession>
<proteinExistence type="predicted"/>
<sequence length="75" mass="8472">MEIEGCDSIVTGMEKTLIEKLTVRIREELVVKGITDFKIADGNFYFANAAEKTRANVIIRDYLTDLLDNDAESLM</sequence>
<name>A0A0U1L1I5_9FIRM</name>
<keyword evidence="2" id="KW-1185">Reference proteome</keyword>
<gene>
    <name evidence="1" type="ORF">SpAn4DRAFT_2637</name>
</gene>